<evidence type="ECO:0000256" key="1">
    <source>
        <dbReference type="SAM" id="Phobius"/>
    </source>
</evidence>
<feature type="transmembrane region" description="Helical" evidence="1">
    <location>
        <begin position="47"/>
        <end position="65"/>
    </location>
</feature>
<accession>A0A4R5V7L2</accession>
<organism evidence="2 3">
    <name type="scientific">Algoriphagus formosus</name>
    <dbReference type="NCBI Taxonomy" id="2007308"/>
    <lineage>
        <taxon>Bacteria</taxon>
        <taxon>Pseudomonadati</taxon>
        <taxon>Bacteroidota</taxon>
        <taxon>Cytophagia</taxon>
        <taxon>Cytophagales</taxon>
        <taxon>Cyclobacteriaceae</taxon>
        <taxon>Algoriphagus</taxon>
    </lineage>
</organism>
<keyword evidence="1" id="KW-1133">Transmembrane helix</keyword>
<sequence>MKLTKTKGNILFVLLVSIAMTAVMSFGILLIRLGWQGNFLKIWLGDFLIGCCLSIPTGFTIVPLLKKLVDRLTVEG</sequence>
<dbReference type="Proteomes" id="UP000295438">
    <property type="component" value="Unassembled WGS sequence"/>
</dbReference>
<evidence type="ECO:0000313" key="2">
    <source>
        <dbReference type="EMBL" id="TDK47924.1"/>
    </source>
</evidence>
<reference evidence="2 3" key="1">
    <citation type="submission" date="2019-03" db="EMBL/GenBank/DDBJ databases">
        <title>Algoriphagus aquimaris sp. nov., isolated form marine sediment in Pohang, Korea.</title>
        <authorList>
            <person name="Kim J."/>
            <person name="Yoon S.-H."/>
            <person name="Lee S.-S."/>
        </authorList>
    </citation>
    <scope>NUCLEOTIDE SEQUENCE [LARGE SCALE GENOMIC DNA]</scope>
    <source>
        <strain evidence="2 3">F21</strain>
    </source>
</reference>
<dbReference type="RefSeq" id="WP_133389994.1">
    <property type="nucleotide sequence ID" value="NZ_SMUW01000028.1"/>
</dbReference>
<dbReference type="EMBL" id="SMUW01000028">
    <property type="protein sequence ID" value="TDK47924.1"/>
    <property type="molecule type" value="Genomic_DNA"/>
</dbReference>
<proteinExistence type="predicted"/>
<protein>
    <submittedName>
        <fullName evidence="2">DUF2798 domain-containing protein</fullName>
    </submittedName>
</protein>
<feature type="transmembrane region" description="Helical" evidence="1">
    <location>
        <begin position="12"/>
        <end position="35"/>
    </location>
</feature>
<dbReference type="Pfam" id="PF11391">
    <property type="entry name" value="DUF2798"/>
    <property type="match status" value="1"/>
</dbReference>
<comment type="caution">
    <text evidence="2">The sequence shown here is derived from an EMBL/GenBank/DDBJ whole genome shotgun (WGS) entry which is preliminary data.</text>
</comment>
<keyword evidence="3" id="KW-1185">Reference proteome</keyword>
<dbReference type="InterPro" id="IPR021529">
    <property type="entry name" value="DUF2798"/>
</dbReference>
<evidence type="ECO:0000313" key="3">
    <source>
        <dbReference type="Proteomes" id="UP000295438"/>
    </source>
</evidence>
<dbReference type="AlphaFoldDB" id="A0A4R5V7L2"/>
<gene>
    <name evidence="2" type="ORF">E1898_04425</name>
</gene>
<name>A0A4R5V7L2_9BACT</name>
<keyword evidence="1" id="KW-0812">Transmembrane</keyword>
<keyword evidence="1" id="KW-0472">Membrane</keyword>